<comment type="cofactor">
    <cofactor evidence="1">
        <name>Zn(2+)</name>
        <dbReference type="ChEBI" id="CHEBI:29105"/>
    </cofactor>
</comment>
<evidence type="ECO:0000256" key="7">
    <source>
        <dbReference type="ARBA" id="ARBA00023049"/>
    </source>
</evidence>
<evidence type="ECO:0000256" key="2">
    <source>
        <dbReference type="ARBA" id="ARBA00007357"/>
    </source>
</evidence>
<evidence type="ECO:0000256" key="1">
    <source>
        <dbReference type="ARBA" id="ARBA00001947"/>
    </source>
</evidence>
<dbReference type="PRINTS" id="PR00786">
    <property type="entry name" value="NEPRILYSIN"/>
</dbReference>
<accession>A0A0K8RQ75</accession>
<dbReference type="InterPro" id="IPR008753">
    <property type="entry name" value="Peptidase_M13_N"/>
</dbReference>
<organism evidence="10">
    <name type="scientific">Ixodes ricinus</name>
    <name type="common">Common tick</name>
    <name type="synonym">Acarus ricinus</name>
    <dbReference type="NCBI Taxonomy" id="34613"/>
    <lineage>
        <taxon>Eukaryota</taxon>
        <taxon>Metazoa</taxon>
        <taxon>Ecdysozoa</taxon>
        <taxon>Arthropoda</taxon>
        <taxon>Chelicerata</taxon>
        <taxon>Arachnida</taxon>
        <taxon>Acari</taxon>
        <taxon>Parasitiformes</taxon>
        <taxon>Ixodida</taxon>
        <taxon>Ixodoidea</taxon>
        <taxon>Ixodidae</taxon>
        <taxon>Ixodinae</taxon>
        <taxon>Ixodes</taxon>
    </lineage>
</organism>
<dbReference type="Pfam" id="PF05649">
    <property type="entry name" value="Peptidase_M13_N"/>
    <property type="match status" value="1"/>
</dbReference>
<reference evidence="10" key="1">
    <citation type="submission" date="2012-12" db="EMBL/GenBank/DDBJ databases">
        <title>Identification and characterization of a phenylalanine ammonia-lyase gene family in Isatis indigotica Fort.</title>
        <authorList>
            <person name="Liu Q."/>
            <person name="Chen J."/>
            <person name="Zhou X."/>
            <person name="Di P."/>
            <person name="Xiao Y."/>
            <person name="Xuan H."/>
            <person name="Zhang L."/>
            <person name="Chen W."/>
        </authorList>
    </citation>
    <scope>NUCLEOTIDE SEQUENCE</scope>
    <source>
        <tissue evidence="10">Salivary gland</tissue>
    </source>
</reference>
<keyword evidence="4" id="KW-0479">Metal-binding</keyword>
<evidence type="ECO:0000256" key="3">
    <source>
        <dbReference type="ARBA" id="ARBA00022670"/>
    </source>
</evidence>
<evidence type="ECO:0000256" key="5">
    <source>
        <dbReference type="ARBA" id="ARBA00022801"/>
    </source>
</evidence>
<keyword evidence="6" id="KW-0862">Zinc</keyword>
<dbReference type="SUPFAM" id="SSF55486">
    <property type="entry name" value="Metalloproteases ('zincins'), catalytic domain"/>
    <property type="match status" value="1"/>
</dbReference>
<feature type="domain" description="Peptidase M13 N-terminal" evidence="9">
    <location>
        <begin position="88"/>
        <end position="481"/>
    </location>
</feature>
<evidence type="ECO:0000259" key="8">
    <source>
        <dbReference type="Pfam" id="PF01431"/>
    </source>
</evidence>
<dbReference type="GO" id="GO:0004222">
    <property type="term" value="F:metalloendopeptidase activity"/>
    <property type="evidence" value="ECO:0007669"/>
    <property type="project" value="InterPro"/>
</dbReference>
<dbReference type="InterPro" id="IPR024079">
    <property type="entry name" value="MetalloPept_cat_dom_sf"/>
</dbReference>
<dbReference type="InterPro" id="IPR018497">
    <property type="entry name" value="Peptidase_M13_C"/>
</dbReference>
<evidence type="ECO:0000256" key="4">
    <source>
        <dbReference type="ARBA" id="ARBA00022723"/>
    </source>
</evidence>
<dbReference type="Gene3D" id="3.40.390.10">
    <property type="entry name" value="Collagenase (Catalytic Domain)"/>
    <property type="match status" value="1"/>
</dbReference>
<proteinExistence type="evidence at transcript level"/>
<sequence length="746" mass="85502">IFLDQPWNYFQPPESMRRSTPWSSRHRNMLPHAGQLIAIWEFLLILLLAELCAAESLLDISPSKVCQTEVCLERAKMILASMNQTEDPCTDFYEYACGNWTKTHEIPDDKSQIGNFQILRENVKSDVKHILLNATYEEGECQNATNKAILAYRVCVCETANETAKFNDLLKLLTKDGFTEWPIHNIQCSPYGNYTQLLNKTSFLPFVDFSVSQDLKNISSNVIYLDQIEFKWVGRNELINQTTNASAKIVAAYKMLIAETAKIFKPNLTEGELQQLSETILRFEATLAKHSKAEEDRRNFSSFYNEMNISILSETYPKIEWLKLLNNEFALANMTIKENERVIVMEPGYIQAVEKILEETNISTLYNYFYWTQIRTYGGVASKKLEELFFEFKKEAFGVKKDVPLWKKCLTKLSDLMTHAIGRLYVDKMFDTNAKETMDNLVGVLNSTFGEMLNNNTWMDEPTRNESLKKLQKMVAKIGYPSWILNDTYLNGLYEYAPAVFLNYSFLNVLLGLQLNRKIQQLLKLRQPYKKEDEWYTGAAVVNAFYNPSTNDITFPAGILQPPFFQDGVPPSLNMGAIGMVIGHEITHGFDDGGRQFDADGKLQNWWTENAEKNFLKNAQCFIEQYGNVTVKEVNLTLNGINTQGENIADNSGLKAAYLAFKKFNDTDQVLPGLNLTGDQLFFVSNAMVWCENIREARLRSDVQYDPHSPTKYRVNLPMGNSEDFIAVFACSENSTMNIKKKCTMW</sequence>
<dbReference type="GO" id="GO:0005886">
    <property type="term" value="C:plasma membrane"/>
    <property type="evidence" value="ECO:0007669"/>
    <property type="project" value="TreeGrafter"/>
</dbReference>
<evidence type="ECO:0000256" key="6">
    <source>
        <dbReference type="ARBA" id="ARBA00022833"/>
    </source>
</evidence>
<dbReference type="InterPro" id="IPR000718">
    <property type="entry name" value="Peptidase_M13"/>
</dbReference>
<keyword evidence="5" id="KW-0378">Hydrolase</keyword>
<evidence type="ECO:0000313" key="10">
    <source>
        <dbReference type="EMBL" id="JAA72759.1"/>
    </source>
</evidence>
<evidence type="ECO:0000259" key="9">
    <source>
        <dbReference type="Pfam" id="PF05649"/>
    </source>
</evidence>
<comment type="similarity">
    <text evidence="2">Belongs to the peptidase M13 family.</text>
</comment>
<feature type="domain" description="Peptidase M13 C-terminal" evidence="8">
    <location>
        <begin position="543"/>
        <end position="744"/>
    </location>
</feature>
<dbReference type="PROSITE" id="PS51885">
    <property type="entry name" value="NEPRILYSIN"/>
    <property type="match status" value="1"/>
</dbReference>
<dbReference type="Gene3D" id="1.10.1380.10">
    <property type="entry name" value="Neutral endopeptidase , domain2"/>
    <property type="match status" value="1"/>
</dbReference>
<dbReference type="AlphaFoldDB" id="A0A0K8RQ75"/>
<dbReference type="CDD" id="cd08662">
    <property type="entry name" value="M13"/>
    <property type="match status" value="1"/>
</dbReference>
<dbReference type="GO" id="GO:0016485">
    <property type="term" value="P:protein processing"/>
    <property type="evidence" value="ECO:0007669"/>
    <property type="project" value="TreeGrafter"/>
</dbReference>
<keyword evidence="7" id="KW-0482">Metalloprotease</keyword>
<dbReference type="PANTHER" id="PTHR11733:SF237">
    <property type="entry name" value="NEPRILYSIN-LIKE 4"/>
    <property type="match status" value="1"/>
</dbReference>
<protein>
    <submittedName>
        <fullName evidence="10">Putative m13 family peptidase</fullName>
    </submittedName>
</protein>
<keyword evidence="3" id="KW-0645">Protease</keyword>
<feature type="non-terminal residue" evidence="10">
    <location>
        <position position="1"/>
    </location>
</feature>
<dbReference type="Pfam" id="PF01431">
    <property type="entry name" value="Peptidase_M13"/>
    <property type="match status" value="1"/>
</dbReference>
<dbReference type="EMBL" id="GADI01001049">
    <property type="protein sequence ID" value="JAA72759.1"/>
    <property type="molecule type" value="mRNA"/>
</dbReference>
<dbReference type="PANTHER" id="PTHR11733">
    <property type="entry name" value="ZINC METALLOPROTEASE FAMILY M13 NEPRILYSIN-RELATED"/>
    <property type="match status" value="1"/>
</dbReference>
<name>A0A0K8RQ75_IXORI</name>
<dbReference type="GO" id="GO:0046872">
    <property type="term" value="F:metal ion binding"/>
    <property type="evidence" value="ECO:0007669"/>
    <property type="project" value="UniProtKB-KW"/>
</dbReference>
<dbReference type="InterPro" id="IPR042089">
    <property type="entry name" value="Peptidase_M13_dom_2"/>
</dbReference>